<feature type="compositionally biased region" description="Basic residues" evidence="1">
    <location>
        <begin position="29"/>
        <end position="43"/>
    </location>
</feature>
<reference evidence="4 5" key="1">
    <citation type="submission" date="2018-08" db="EMBL/GenBank/DDBJ databases">
        <title>Genomic investigation of the strawberry pathogen Phytophthora fragariae indicates pathogenicity is determined by transcriptional variation in three key races.</title>
        <authorList>
            <person name="Adams T.M."/>
            <person name="Armitage A.D."/>
            <person name="Sobczyk M.K."/>
            <person name="Bates H.J."/>
            <person name="Dunwell J.M."/>
            <person name="Nellist C.F."/>
            <person name="Harrison R.J."/>
        </authorList>
    </citation>
    <scope>NUCLEOTIDE SEQUENCE [LARGE SCALE GENOMIC DNA]</scope>
    <source>
        <strain evidence="3 5">BC-1</strain>
        <strain evidence="2 4">NOV-9</strain>
    </source>
</reference>
<feature type="region of interest" description="Disordered" evidence="1">
    <location>
        <begin position="1"/>
        <end position="43"/>
    </location>
</feature>
<dbReference type="Proteomes" id="UP000440367">
    <property type="component" value="Unassembled WGS sequence"/>
</dbReference>
<evidence type="ECO:0000313" key="3">
    <source>
        <dbReference type="EMBL" id="KAE9220557.1"/>
    </source>
</evidence>
<protein>
    <submittedName>
        <fullName evidence="2">Uncharacterized protein</fullName>
    </submittedName>
</protein>
<evidence type="ECO:0000313" key="4">
    <source>
        <dbReference type="Proteomes" id="UP000429523"/>
    </source>
</evidence>
<proteinExistence type="predicted"/>
<dbReference type="EMBL" id="QXGD01000910">
    <property type="protein sequence ID" value="KAE9220557.1"/>
    <property type="molecule type" value="Genomic_DNA"/>
</dbReference>
<evidence type="ECO:0000313" key="5">
    <source>
        <dbReference type="Proteomes" id="UP000440367"/>
    </source>
</evidence>
<accession>A0A6A3ENM8</accession>
<organism evidence="2 4">
    <name type="scientific">Phytophthora fragariae</name>
    <dbReference type="NCBI Taxonomy" id="53985"/>
    <lineage>
        <taxon>Eukaryota</taxon>
        <taxon>Sar</taxon>
        <taxon>Stramenopiles</taxon>
        <taxon>Oomycota</taxon>
        <taxon>Peronosporomycetes</taxon>
        <taxon>Peronosporales</taxon>
        <taxon>Peronosporaceae</taxon>
        <taxon>Phytophthora</taxon>
    </lineage>
</organism>
<dbReference type="Proteomes" id="UP000429523">
    <property type="component" value="Unassembled WGS sequence"/>
</dbReference>
<name>A0A6A3ENM8_9STRA</name>
<sequence>MEGDAATGTRPLPKGKCASCSKMVSKSNMAKHRKLCGKKKPPKTRKVINRESYARHKVKILNKRFEQRTFDRFRRLEVAREKLVKLRDMPLDVEPIKTREWHPEPSSSVVHGISQDPYLFAYSLKALKERCKKLYRVGPSMVEWPKFYKAVMFVLHPEMLSSLGASLEVARKTSTTSNLKQQELSTN</sequence>
<dbReference type="AlphaFoldDB" id="A0A6A3ENM8"/>
<evidence type="ECO:0000313" key="2">
    <source>
        <dbReference type="EMBL" id="KAE8933977.1"/>
    </source>
</evidence>
<evidence type="ECO:0000256" key="1">
    <source>
        <dbReference type="SAM" id="MobiDB-lite"/>
    </source>
</evidence>
<gene>
    <name evidence="3" type="ORF">PF002_g15861</name>
    <name evidence="2" type="ORF">PF009_g16039</name>
</gene>
<dbReference type="EMBL" id="QXGF01000957">
    <property type="protein sequence ID" value="KAE8933977.1"/>
    <property type="molecule type" value="Genomic_DNA"/>
</dbReference>
<comment type="caution">
    <text evidence="2">The sequence shown here is derived from an EMBL/GenBank/DDBJ whole genome shotgun (WGS) entry which is preliminary data.</text>
</comment>